<comment type="caution">
    <text evidence="1">The sequence shown here is derived from an EMBL/GenBank/DDBJ whole genome shotgun (WGS) entry which is preliminary data.</text>
</comment>
<dbReference type="RefSeq" id="WP_313980752.1">
    <property type="nucleotide sequence ID" value="NZ_JASJOS010000006.1"/>
</dbReference>
<dbReference type="Proteomes" id="UP001241110">
    <property type="component" value="Unassembled WGS sequence"/>
</dbReference>
<gene>
    <name evidence="1" type="ORF">QNI16_16445</name>
</gene>
<protein>
    <recommendedName>
        <fullName evidence="3">Macroglobulin domain-containing protein</fullName>
    </recommendedName>
</protein>
<evidence type="ECO:0008006" key="3">
    <source>
        <dbReference type="Google" id="ProtNLM"/>
    </source>
</evidence>
<dbReference type="EMBL" id="JASJOS010000006">
    <property type="protein sequence ID" value="MDJ1482094.1"/>
    <property type="molecule type" value="Genomic_DNA"/>
</dbReference>
<dbReference type="Gene3D" id="2.60.40.1930">
    <property type="match status" value="1"/>
</dbReference>
<dbReference type="AlphaFoldDB" id="A0AAE3QSK1"/>
<name>A0AAE3QSK1_9BACT</name>
<evidence type="ECO:0000313" key="1">
    <source>
        <dbReference type="EMBL" id="MDJ1482094.1"/>
    </source>
</evidence>
<sequence>MTFIPALGVGQTEKVIQTQFTQYSSQTLQEKLFVHIDRPFYLVGETIWFKVYAIDGASHQPLDLSKVAYIELLDRENNAVVQTKLSLADAKGNGTVVLPASLNSGYYVLRAYTNWMKNFSADYYFEKQLTIINPFGYLPIPSKDKKDTGYDVQFFPEGGALVENVESKVAFKVNSAEGKGIECLGAIVNQKNDTIVRFSPLKFGIGNFVFTPIPGNTYRGIIKDQMGVVQSYPFPVAKPNGYVLRVSESGDKQLQVLVSTAGVPLQKLYILIHTRQITKYVDSQLLTSGKATFYVDKAALGDGISHITIFDEEKRPVTERIYFKRPTQKLAIEANLDKKQYNIREKIGLTISTQSDLKADLSLSVYLLDSLQTADHNDITSYTWLASDLKGIIESPQYYFENEGLEVDQAMDNLMLTHGWSRFKWDEVWKTPKQDYTFVPEYGGHFITGKVLHTKTGLPAKNMNVFLSAPDRYIQLFVAKSDSMGRIRFEVKNFSGAKDIVVQTDTRKDSTYRFEINSPFSEKVSSHSLSFLTLDKNWQNQLLTHSINMQTNSVFFPRKSVSSPIMDSLGFYGKPHEKYFLDAYTRFPTVEEVMREYVPGVMVRKHKGKFHFYVFDRIRNTAPFDEDPLILLDGIPVFDTDKIMGFDPLKIKKLEVIDGRYFLGHLMFKGLVSYSTYKGDLAGFELDPHALVQAYEGMQNKREFYCPKYDTPATRASRLPDFRNLLYWNPEVHTESDGKKKLDIYSSDQQGKYLVVIQGITSDGKTGYTYTTFDVKGAL</sequence>
<reference evidence="1" key="1">
    <citation type="submission" date="2023-05" db="EMBL/GenBank/DDBJ databases">
        <authorList>
            <person name="Zhang X."/>
        </authorList>
    </citation>
    <scope>NUCLEOTIDE SEQUENCE</scope>
    <source>
        <strain evidence="1">YF14B1</strain>
    </source>
</reference>
<organism evidence="1 2">
    <name type="scientific">Xanthocytophaga flava</name>
    <dbReference type="NCBI Taxonomy" id="3048013"/>
    <lineage>
        <taxon>Bacteria</taxon>
        <taxon>Pseudomonadati</taxon>
        <taxon>Bacteroidota</taxon>
        <taxon>Cytophagia</taxon>
        <taxon>Cytophagales</taxon>
        <taxon>Rhodocytophagaceae</taxon>
        <taxon>Xanthocytophaga</taxon>
    </lineage>
</organism>
<proteinExistence type="predicted"/>
<accession>A0AAE3QSK1</accession>
<evidence type="ECO:0000313" key="2">
    <source>
        <dbReference type="Proteomes" id="UP001241110"/>
    </source>
</evidence>